<feature type="domain" description="FHA" evidence="3">
    <location>
        <begin position="87"/>
        <end position="138"/>
    </location>
</feature>
<accession>A0AA43QPN5</accession>
<evidence type="ECO:0000259" key="4">
    <source>
        <dbReference type="PROSITE" id="PS50011"/>
    </source>
</evidence>
<dbReference type="SUPFAM" id="SSF49879">
    <property type="entry name" value="SMAD/FHA domain"/>
    <property type="match status" value="1"/>
</dbReference>
<dbReference type="InterPro" id="IPR011009">
    <property type="entry name" value="Kinase-like_dom_sf"/>
</dbReference>
<proteinExistence type="inferred from homology"/>
<comment type="similarity">
    <text evidence="1">Belongs to the protein kinase superfamily. CAMK Ser/Thr protein kinase family. CHEK2 subfamily.</text>
</comment>
<name>A0AA43QPN5_9LECA</name>
<dbReference type="InterPro" id="IPR008984">
    <property type="entry name" value="SMAD_FHA_dom_sf"/>
</dbReference>
<dbReference type="Gene3D" id="3.30.200.20">
    <property type="entry name" value="Phosphorylase Kinase, domain 1"/>
    <property type="match status" value="1"/>
</dbReference>
<evidence type="ECO:0000256" key="2">
    <source>
        <dbReference type="SAM" id="MobiDB-lite"/>
    </source>
</evidence>
<evidence type="ECO:0000256" key="1">
    <source>
        <dbReference type="ARBA" id="ARBA00005575"/>
    </source>
</evidence>
<sequence length="323" mass="37112">MEGPDLIATLIPSDDDDLARNAFRHEDNQKRCLPPTRGIDEGPATSSREATPACAQSIVDDYGTHEHKHRLRLTFNKEPPKDPTKGYAFGTDKQKCDVLLGSRGARGTSRVHFHITFDLIGGKRRLVLTDCSTHGTAVIYNGQAREEVRHHFTWILNLAKGEGEWKIVVHVRRLKFKVELASHETYKAEYNENVEKFLNHSRTADPPLGVLSINSYLTTVIPSQSLTPGQRPIYIHEEELGRGSFGRVDRVVNVSTGAIYAHKEFYEPKWEKDAEHRKHQQEKWRNQIRREIRIMMEHPYVSITTQVRGIDNNRCERNILFRS</sequence>
<dbReference type="SUPFAM" id="SSF56112">
    <property type="entry name" value="Protein kinase-like (PK-like)"/>
    <property type="match status" value="1"/>
</dbReference>
<dbReference type="AlphaFoldDB" id="A0AA43QPN5"/>
<dbReference type="GO" id="GO:0004672">
    <property type="term" value="F:protein kinase activity"/>
    <property type="evidence" value="ECO:0007669"/>
    <property type="project" value="InterPro"/>
</dbReference>
<dbReference type="PROSITE" id="PS50011">
    <property type="entry name" value="PROTEIN_KINASE_DOM"/>
    <property type="match status" value="1"/>
</dbReference>
<reference evidence="5" key="1">
    <citation type="journal article" date="2023" name="Genome Biol. Evol.">
        <title>First Whole Genome Sequence and Flow Cytometry Genome Size Data for the Lichen-Forming Fungus Ramalina farinacea (Ascomycota).</title>
        <authorList>
            <person name="Llewellyn T."/>
            <person name="Mian S."/>
            <person name="Hill R."/>
            <person name="Leitch I.J."/>
            <person name="Gaya E."/>
        </authorList>
    </citation>
    <scope>NUCLEOTIDE SEQUENCE</scope>
    <source>
        <strain evidence="5">LIQ254RAFAR</strain>
    </source>
</reference>
<dbReference type="Proteomes" id="UP001161017">
    <property type="component" value="Unassembled WGS sequence"/>
</dbReference>
<feature type="region of interest" description="Disordered" evidence="2">
    <location>
        <begin position="24"/>
        <end position="51"/>
    </location>
</feature>
<dbReference type="InterPro" id="IPR000719">
    <property type="entry name" value="Prot_kinase_dom"/>
</dbReference>
<organism evidence="5 6">
    <name type="scientific">Ramalina farinacea</name>
    <dbReference type="NCBI Taxonomy" id="258253"/>
    <lineage>
        <taxon>Eukaryota</taxon>
        <taxon>Fungi</taxon>
        <taxon>Dikarya</taxon>
        <taxon>Ascomycota</taxon>
        <taxon>Pezizomycotina</taxon>
        <taxon>Lecanoromycetes</taxon>
        <taxon>OSLEUM clade</taxon>
        <taxon>Lecanoromycetidae</taxon>
        <taxon>Lecanorales</taxon>
        <taxon>Lecanorineae</taxon>
        <taxon>Ramalinaceae</taxon>
        <taxon>Ramalina</taxon>
    </lineage>
</organism>
<keyword evidence="6" id="KW-1185">Reference proteome</keyword>
<evidence type="ECO:0008006" key="7">
    <source>
        <dbReference type="Google" id="ProtNLM"/>
    </source>
</evidence>
<evidence type="ECO:0000313" key="6">
    <source>
        <dbReference type="Proteomes" id="UP001161017"/>
    </source>
</evidence>
<dbReference type="Gene3D" id="2.60.200.20">
    <property type="match status" value="1"/>
</dbReference>
<evidence type="ECO:0000313" key="5">
    <source>
        <dbReference type="EMBL" id="MDI1488801.1"/>
    </source>
</evidence>
<evidence type="ECO:0000259" key="3">
    <source>
        <dbReference type="PROSITE" id="PS50006"/>
    </source>
</evidence>
<feature type="domain" description="Protein kinase" evidence="4">
    <location>
        <begin position="234"/>
        <end position="323"/>
    </location>
</feature>
<dbReference type="EMBL" id="JAPUFD010000008">
    <property type="protein sequence ID" value="MDI1488801.1"/>
    <property type="molecule type" value="Genomic_DNA"/>
</dbReference>
<protein>
    <recommendedName>
        <fullName evidence="7">Protein kinase domain-containing protein</fullName>
    </recommendedName>
</protein>
<comment type="caution">
    <text evidence="5">The sequence shown here is derived from an EMBL/GenBank/DDBJ whole genome shotgun (WGS) entry which is preliminary data.</text>
</comment>
<dbReference type="GO" id="GO:0005524">
    <property type="term" value="F:ATP binding"/>
    <property type="evidence" value="ECO:0007669"/>
    <property type="project" value="InterPro"/>
</dbReference>
<gene>
    <name evidence="5" type="ORF">OHK93_008077</name>
</gene>
<dbReference type="InterPro" id="IPR000253">
    <property type="entry name" value="FHA_dom"/>
</dbReference>
<dbReference type="PROSITE" id="PS50006">
    <property type="entry name" value="FHA_DOMAIN"/>
    <property type="match status" value="1"/>
</dbReference>